<keyword evidence="4" id="KW-1185">Reference proteome</keyword>
<dbReference type="RefSeq" id="WP_087358421.1">
    <property type="nucleotide sequence ID" value="NZ_NFLJ01000023.1"/>
</dbReference>
<comment type="caution">
    <text evidence="3">The sequence shown here is derived from an EMBL/GenBank/DDBJ whole genome shotgun (WGS) entry which is preliminary data.</text>
</comment>
<dbReference type="GO" id="GO:0046961">
    <property type="term" value="F:proton-transporting ATPase activity, rotational mechanism"/>
    <property type="evidence" value="ECO:0007669"/>
    <property type="project" value="InterPro"/>
</dbReference>
<dbReference type="InterPro" id="IPR050873">
    <property type="entry name" value="V-ATPase_V0D/AC39_subunit"/>
</dbReference>
<evidence type="ECO:0000313" key="3">
    <source>
        <dbReference type="EMBL" id="OUQ33883.1"/>
    </source>
</evidence>
<keyword evidence="1" id="KW-0813">Transport</keyword>
<evidence type="ECO:0000256" key="2">
    <source>
        <dbReference type="ARBA" id="ARBA00023065"/>
    </source>
</evidence>
<keyword evidence="2" id="KW-0406">Ion transport</keyword>
<dbReference type="SUPFAM" id="SSF103486">
    <property type="entry name" value="V-type ATP synthase subunit C"/>
    <property type="match status" value="1"/>
</dbReference>
<dbReference type="Proteomes" id="UP000195305">
    <property type="component" value="Unassembled WGS sequence"/>
</dbReference>
<dbReference type="PANTHER" id="PTHR38682:SF1">
    <property type="entry name" value="V-TYPE ATP SYNTHASE SUBUNIT C"/>
    <property type="match status" value="1"/>
</dbReference>
<proteinExistence type="predicted"/>
<sequence>MSSFSSNAILAKARSMYSHRLTEQNYEELLKRRSINDLVAYLKSETAYSDILADLKEVNVHRGQLEALLNKEIFLRLDRLMRFASKKELEFYRLGVMELEIQLILTKARLIVSDYYTGYEIEIPDYLNKYASFDLYGLLAINDYDSLLFLLKGTKYYDALLKYKPEEDERFDSNLLELELKHIYYAEYVDVVNKLYKGKKRKDLLTMINTSIELQNITKIYRLKKYFNATPDQIRETLFMEYSRIPKSVMFELIETKDASEFLKKLSESPYKLYVDDQEFVYIEYYTEKIRYNLARRFMRFSTDSALVYMTYKIVYQVEIDNLKHIIEGLRYGEAPSQIEAMLIY</sequence>
<accession>A0A1Y4SYP1</accession>
<dbReference type="Gene3D" id="1.10.132.50">
    <property type="entry name" value="ATP synthase (C/AC39) subunit, domain 3"/>
    <property type="match status" value="3"/>
</dbReference>
<dbReference type="InterPro" id="IPR002843">
    <property type="entry name" value="ATPase_V0-cplx_csu/dsu"/>
</dbReference>
<dbReference type="PANTHER" id="PTHR38682">
    <property type="entry name" value="V-TYPE ATP SYNTHASE SUBUNIT C"/>
    <property type="match status" value="1"/>
</dbReference>
<dbReference type="EMBL" id="NFLJ01000023">
    <property type="protein sequence ID" value="OUQ33883.1"/>
    <property type="molecule type" value="Genomic_DNA"/>
</dbReference>
<dbReference type="AlphaFoldDB" id="A0A1Y4SYP1"/>
<dbReference type="OrthoDB" id="9816136at2"/>
<reference evidence="3 4" key="1">
    <citation type="journal article" date="2018" name="BMC Genomics">
        <title>Whole genome sequencing and function prediction of 133 gut anaerobes isolated from chicken caecum in pure cultures.</title>
        <authorList>
            <person name="Medvecky M."/>
            <person name="Cejkova D."/>
            <person name="Polansky O."/>
            <person name="Karasova D."/>
            <person name="Kubasova T."/>
            <person name="Cizek A."/>
            <person name="Rychlik I."/>
        </authorList>
    </citation>
    <scope>NUCLEOTIDE SEQUENCE [LARGE SCALE GENOMIC DNA]</scope>
    <source>
        <strain evidence="3 4">An13</strain>
    </source>
</reference>
<protein>
    <recommendedName>
        <fullName evidence="5">V-type ATP synthase subunit C</fullName>
    </recommendedName>
</protein>
<organism evidence="3 4">
    <name type="scientific">Massilimicrobiota timonensis</name>
    <dbReference type="NCBI Taxonomy" id="1776392"/>
    <lineage>
        <taxon>Bacteria</taxon>
        <taxon>Bacillati</taxon>
        <taxon>Bacillota</taxon>
        <taxon>Erysipelotrichia</taxon>
        <taxon>Erysipelotrichales</taxon>
        <taxon>Erysipelotrichaceae</taxon>
        <taxon>Massilimicrobiota</taxon>
    </lineage>
</organism>
<dbReference type="Pfam" id="PF01992">
    <property type="entry name" value="vATP-synt_AC39"/>
    <property type="match status" value="1"/>
</dbReference>
<dbReference type="InterPro" id="IPR036079">
    <property type="entry name" value="ATPase_csu/dsu_sf"/>
</dbReference>
<gene>
    <name evidence="3" type="ORF">B5E75_08670</name>
</gene>
<dbReference type="InterPro" id="IPR044911">
    <property type="entry name" value="V-type_ATPase_csu/dsu_dom_3"/>
</dbReference>
<evidence type="ECO:0000313" key="4">
    <source>
        <dbReference type="Proteomes" id="UP000195305"/>
    </source>
</evidence>
<name>A0A1Y4SYP1_9FIRM</name>
<evidence type="ECO:0008006" key="5">
    <source>
        <dbReference type="Google" id="ProtNLM"/>
    </source>
</evidence>
<evidence type="ECO:0000256" key="1">
    <source>
        <dbReference type="ARBA" id="ARBA00022448"/>
    </source>
</evidence>